<keyword evidence="3" id="KW-0809">Transit peptide</keyword>
<name>A0A444UGL9_ACIRT</name>
<evidence type="ECO:0000313" key="5">
    <source>
        <dbReference type="EMBL" id="RXM34327.1"/>
    </source>
</evidence>
<dbReference type="GO" id="GO:0032543">
    <property type="term" value="P:mitochondrial translation"/>
    <property type="evidence" value="ECO:0007669"/>
    <property type="project" value="InterPro"/>
</dbReference>
<comment type="caution">
    <text evidence="5">The sequence shown here is derived from an EMBL/GenBank/DDBJ whole genome shotgun (WGS) entry which is preliminary data.</text>
</comment>
<dbReference type="GO" id="GO:0019843">
    <property type="term" value="F:rRNA binding"/>
    <property type="evidence" value="ECO:0007669"/>
    <property type="project" value="InterPro"/>
</dbReference>
<keyword evidence="4" id="KW-0496">Mitochondrion</keyword>
<dbReference type="AlphaFoldDB" id="A0A444UGL9"/>
<evidence type="ECO:0000313" key="6">
    <source>
        <dbReference type="Proteomes" id="UP000289886"/>
    </source>
</evidence>
<organism evidence="5 6">
    <name type="scientific">Acipenser ruthenus</name>
    <name type="common">Sterlet sturgeon</name>
    <dbReference type="NCBI Taxonomy" id="7906"/>
    <lineage>
        <taxon>Eukaryota</taxon>
        <taxon>Metazoa</taxon>
        <taxon>Chordata</taxon>
        <taxon>Craniata</taxon>
        <taxon>Vertebrata</taxon>
        <taxon>Euteleostomi</taxon>
        <taxon>Actinopterygii</taxon>
        <taxon>Chondrostei</taxon>
        <taxon>Acipenseriformes</taxon>
        <taxon>Acipenseridae</taxon>
        <taxon>Acipenser</taxon>
    </lineage>
</organism>
<sequence>MCCFQDPTAAHYMFQDDPYLFPKTSAEFKLYSLSQESGRNTAKYIINTYPKYFQKDYAEPHIPCLMPEAFEPQINDISEDALNERIQLRQVKAAVDIFDQLIQGGTTVSLETTNKLLDLLCFYGDRDPVRDDQPEHKEADEVVQASFADCSLAVKSVYEVGDRGRTALEWTASALGNITFLLLRAGRMQEAWGILQLFKANNRIPGEALLAEFLECAKERRDNDLAIDLVKLAASFSLTTTAKFASRVKEEFLLSEEQKKSLEELDVLSSDSSGSDSDSDSE</sequence>
<dbReference type="Pfam" id="PF22330">
    <property type="entry name" value="Rib_mS39_PPR"/>
    <property type="match status" value="1"/>
</dbReference>
<evidence type="ECO:0000256" key="4">
    <source>
        <dbReference type="ARBA" id="ARBA00023128"/>
    </source>
</evidence>
<dbReference type="InterPro" id="IPR055063">
    <property type="entry name" value="Rib_mS39_PPR"/>
</dbReference>
<comment type="subcellular location">
    <subcellularLocation>
        <location evidence="1">Mitochondrion</location>
    </subcellularLocation>
</comment>
<reference evidence="5 6" key="1">
    <citation type="submission" date="2019-01" db="EMBL/GenBank/DDBJ databases">
        <title>Draft Genome and Complete Hox-Cluster Characterization of the Sterlet Sturgeon (Acipenser ruthenus).</title>
        <authorList>
            <person name="Wei Q."/>
        </authorList>
    </citation>
    <scope>NUCLEOTIDE SEQUENCE [LARGE SCALE GENOMIC DNA]</scope>
    <source>
        <strain evidence="5">WHYD16114868_AA</strain>
        <tissue evidence="5">Blood</tissue>
    </source>
</reference>
<keyword evidence="6" id="KW-1185">Reference proteome</keyword>
<keyword evidence="2" id="KW-0677">Repeat</keyword>
<evidence type="ECO:0000256" key="2">
    <source>
        <dbReference type="ARBA" id="ARBA00022737"/>
    </source>
</evidence>
<gene>
    <name evidence="5" type="ORF">EOD39_4810</name>
</gene>
<dbReference type="InterPro" id="IPR037387">
    <property type="entry name" value="PTCD3"/>
</dbReference>
<dbReference type="GO" id="GO:0005739">
    <property type="term" value="C:mitochondrion"/>
    <property type="evidence" value="ECO:0007669"/>
    <property type="project" value="UniProtKB-SubCell"/>
</dbReference>
<dbReference type="PANTHER" id="PTHR16276">
    <property type="entry name" value="PENTATRICOPEPTIDE REPEAT DOMAIN-CONTAINING PROTEIN 3"/>
    <property type="match status" value="1"/>
</dbReference>
<protein>
    <submittedName>
        <fullName evidence="5">Pentatricopeptide repeat domain-containing protein 3, mitochondrial</fullName>
    </submittedName>
</protein>
<evidence type="ECO:0000256" key="1">
    <source>
        <dbReference type="ARBA" id="ARBA00004173"/>
    </source>
</evidence>
<dbReference type="Proteomes" id="UP000289886">
    <property type="component" value="Unassembled WGS sequence"/>
</dbReference>
<accession>A0A444UGL9</accession>
<dbReference type="PANTHER" id="PTHR16276:SF1">
    <property type="entry name" value="SMALL RIBOSOMAL SUBUNIT PROTEIN MS39"/>
    <property type="match status" value="1"/>
</dbReference>
<proteinExistence type="predicted"/>
<dbReference type="EMBL" id="SCEB01214599">
    <property type="protein sequence ID" value="RXM34327.1"/>
    <property type="molecule type" value="Genomic_DNA"/>
</dbReference>
<dbReference type="GO" id="GO:0043024">
    <property type="term" value="F:ribosomal small subunit binding"/>
    <property type="evidence" value="ECO:0007669"/>
    <property type="project" value="InterPro"/>
</dbReference>
<evidence type="ECO:0000256" key="3">
    <source>
        <dbReference type="ARBA" id="ARBA00022946"/>
    </source>
</evidence>